<dbReference type="EMBL" id="LK033072">
    <property type="protein sequence ID" value="CDY52272.1"/>
    <property type="molecule type" value="Genomic_DNA"/>
</dbReference>
<evidence type="ECO:0000313" key="1">
    <source>
        <dbReference type="EMBL" id="CDY52272.1"/>
    </source>
</evidence>
<keyword evidence="2" id="KW-1185">Reference proteome</keyword>
<protein>
    <submittedName>
        <fullName evidence="1">BnaC05g52160D protein</fullName>
    </submittedName>
</protein>
<dbReference type="PaxDb" id="3708-A0A078IQR2"/>
<accession>A0A078IQR2</accession>
<dbReference type="AlphaFoldDB" id="A0A078IQR2"/>
<organism evidence="1 2">
    <name type="scientific">Brassica napus</name>
    <name type="common">Rape</name>
    <dbReference type="NCBI Taxonomy" id="3708"/>
    <lineage>
        <taxon>Eukaryota</taxon>
        <taxon>Viridiplantae</taxon>
        <taxon>Streptophyta</taxon>
        <taxon>Embryophyta</taxon>
        <taxon>Tracheophyta</taxon>
        <taxon>Spermatophyta</taxon>
        <taxon>Magnoliopsida</taxon>
        <taxon>eudicotyledons</taxon>
        <taxon>Gunneridae</taxon>
        <taxon>Pentapetalae</taxon>
        <taxon>rosids</taxon>
        <taxon>malvids</taxon>
        <taxon>Brassicales</taxon>
        <taxon>Brassicaceae</taxon>
        <taxon>Brassiceae</taxon>
        <taxon>Brassica</taxon>
    </lineage>
</organism>
<gene>
    <name evidence="1" type="primary">BnaC05g52160D</name>
    <name evidence="1" type="ORF">GSBRNA2T00005259001</name>
</gene>
<sequence>MEAFQGKRFNTYLNYVENVILL</sequence>
<reference evidence="1 2" key="1">
    <citation type="journal article" date="2014" name="Science">
        <title>Plant genetics. Early allopolyploid evolution in the post-Neolithic Brassica napus oilseed genome.</title>
        <authorList>
            <person name="Chalhoub B."/>
            <person name="Denoeud F."/>
            <person name="Liu S."/>
            <person name="Parkin I.A."/>
            <person name="Tang H."/>
            <person name="Wang X."/>
            <person name="Chiquet J."/>
            <person name="Belcram H."/>
            <person name="Tong C."/>
            <person name="Samans B."/>
            <person name="Correa M."/>
            <person name="Da Silva C."/>
            <person name="Just J."/>
            <person name="Falentin C."/>
            <person name="Koh C.S."/>
            <person name="Le Clainche I."/>
            <person name="Bernard M."/>
            <person name="Bento P."/>
            <person name="Noel B."/>
            <person name="Labadie K."/>
            <person name="Alberti A."/>
            <person name="Charles M."/>
            <person name="Arnaud D."/>
            <person name="Guo H."/>
            <person name="Daviaud C."/>
            <person name="Alamery S."/>
            <person name="Jabbari K."/>
            <person name="Zhao M."/>
            <person name="Edger P.P."/>
            <person name="Chelaifa H."/>
            <person name="Tack D."/>
            <person name="Lassalle G."/>
            <person name="Mestiri I."/>
            <person name="Schnel N."/>
            <person name="Le Paslier M.C."/>
            <person name="Fan G."/>
            <person name="Renault V."/>
            <person name="Bayer P.E."/>
            <person name="Golicz A.A."/>
            <person name="Manoli S."/>
            <person name="Lee T.H."/>
            <person name="Thi V.H."/>
            <person name="Chalabi S."/>
            <person name="Hu Q."/>
            <person name="Fan C."/>
            <person name="Tollenaere R."/>
            <person name="Lu Y."/>
            <person name="Battail C."/>
            <person name="Shen J."/>
            <person name="Sidebottom C.H."/>
            <person name="Wang X."/>
            <person name="Canaguier A."/>
            <person name="Chauveau A."/>
            <person name="Berard A."/>
            <person name="Deniot G."/>
            <person name="Guan M."/>
            <person name="Liu Z."/>
            <person name="Sun F."/>
            <person name="Lim Y.P."/>
            <person name="Lyons E."/>
            <person name="Town C.D."/>
            <person name="Bancroft I."/>
            <person name="Wang X."/>
            <person name="Meng J."/>
            <person name="Ma J."/>
            <person name="Pires J.C."/>
            <person name="King G.J."/>
            <person name="Brunel D."/>
            <person name="Delourme R."/>
            <person name="Renard M."/>
            <person name="Aury J.M."/>
            <person name="Adams K.L."/>
            <person name="Batley J."/>
            <person name="Snowdon R.J."/>
            <person name="Tost J."/>
            <person name="Edwards D."/>
            <person name="Zhou Y."/>
            <person name="Hua W."/>
            <person name="Sharpe A.G."/>
            <person name="Paterson A.H."/>
            <person name="Guan C."/>
            <person name="Wincker P."/>
        </authorList>
    </citation>
    <scope>NUCLEOTIDE SEQUENCE [LARGE SCALE GENOMIC DNA]</scope>
    <source>
        <strain evidence="2">cv. Darmor-bzh</strain>
    </source>
</reference>
<proteinExistence type="predicted"/>
<dbReference type="Proteomes" id="UP000028999">
    <property type="component" value="Unassembled WGS sequence"/>
</dbReference>
<dbReference type="Gramene" id="CDY52272">
    <property type="protein sequence ID" value="CDY52272"/>
    <property type="gene ID" value="GSBRNA2T00005259001"/>
</dbReference>
<evidence type="ECO:0000313" key="2">
    <source>
        <dbReference type="Proteomes" id="UP000028999"/>
    </source>
</evidence>
<name>A0A078IQR2_BRANA</name>